<feature type="domain" description="MacB-like periplasmic core" evidence="9">
    <location>
        <begin position="21"/>
        <end position="245"/>
    </location>
</feature>
<dbReference type="InterPro" id="IPR003838">
    <property type="entry name" value="ABC3_permease_C"/>
</dbReference>
<reference evidence="11" key="1">
    <citation type="submission" date="2018-02" db="EMBL/GenBank/DDBJ databases">
        <authorList>
            <person name="Hausmann B."/>
        </authorList>
    </citation>
    <scope>NUCLEOTIDE SEQUENCE [LARGE SCALE GENOMIC DNA]</scope>
    <source>
        <strain evidence="11">Peat soil MAG SbA5</strain>
    </source>
</reference>
<comment type="similarity">
    <text evidence="6">Belongs to the ABC-4 integral membrane protein family.</text>
</comment>
<feature type="domain" description="ABC3 transporter permease C-terminal" evidence="8">
    <location>
        <begin position="288"/>
        <end position="400"/>
    </location>
</feature>
<sequence length="408" mass="44250">MPFREAVKLALQSLWANKLRTTLTLIGVVMGVASVIMVITLVNGANRYVATKLSGYGADVFTVSRMASVIFNAQDYFRYQKRKIVRIEDYEAVRDDCTMCSEVGALLDKSTNVVANGHSSNNTEVRGYTWTMLSLNNINIALGRGLTPADEDHATHDAIVGYDIVDNLLGVGDPVGKEIRVNGNPYTIVGVGERQGKTLGQSQDNWVAVPISTYQQTYGYNDSVDIYARVAGNAQAMERAEDEVRVLMRIRRHDAPGTPDDFEIETNDTFLDIWKQISSLFASVVLGLASIALVVGGVVIMNIMLVSVTERTREIGVRKALGAKQRDVLLQFLIESATMAVTGGAIGVMCGILVGKLITIFIGFPTSVPVWAIFLGLFLAGAVGIFFGVYPASKAAKLDPVVALRAEM</sequence>
<dbReference type="Proteomes" id="UP000239735">
    <property type="component" value="Unassembled WGS sequence"/>
</dbReference>
<feature type="transmembrane region" description="Helical" evidence="7">
    <location>
        <begin position="329"/>
        <end position="362"/>
    </location>
</feature>
<dbReference type="EMBL" id="OKRB01000013">
    <property type="protein sequence ID" value="SPE17744.1"/>
    <property type="molecule type" value="Genomic_DNA"/>
</dbReference>
<keyword evidence="2" id="KW-1003">Cell membrane</keyword>
<evidence type="ECO:0000256" key="7">
    <source>
        <dbReference type="SAM" id="Phobius"/>
    </source>
</evidence>
<evidence type="ECO:0008006" key="12">
    <source>
        <dbReference type="Google" id="ProtNLM"/>
    </source>
</evidence>
<evidence type="ECO:0000256" key="3">
    <source>
        <dbReference type="ARBA" id="ARBA00022692"/>
    </source>
</evidence>
<dbReference type="OrthoDB" id="9770036at2"/>
<dbReference type="GO" id="GO:0022857">
    <property type="term" value="F:transmembrane transporter activity"/>
    <property type="evidence" value="ECO:0007669"/>
    <property type="project" value="TreeGrafter"/>
</dbReference>
<evidence type="ECO:0000256" key="5">
    <source>
        <dbReference type="ARBA" id="ARBA00023136"/>
    </source>
</evidence>
<dbReference type="PANTHER" id="PTHR30572">
    <property type="entry name" value="MEMBRANE COMPONENT OF TRANSPORTER-RELATED"/>
    <property type="match status" value="1"/>
</dbReference>
<evidence type="ECO:0000256" key="1">
    <source>
        <dbReference type="ARBA" id="ARBA00004651"/>
    </source>
</evidence>
<keyword evidence="5 7" id="KW-0472">Membrane</keyword>
<organism evidence="10 11">
    <name type="scientific">Candidatus Sulfuritelmatomonas gaucii</name>
    <dbReference type="NCBI Taxonomy" id="2043161"/>
    <lineage>
        <taxon>Bacteria</taxon>
        <taxon>Pseudomonadati</taxon>
        <taxon>Acidobacteriota</taxon>
        <taxon>Terriglobia</taxon>
        <taxon>Terriglobales</taxon>
        <taxon>Acidobacteriaceae</taxon>
        <taxon>Candidatus Sulfuritelmatomonas</taxon>
    </lineage>
</organism>
<accession>A0A2N9L3X5</accession>
<feature type="transmembrane region" description="Helical" evidence="7">
    <location>
        <begin position="280"/>
        <end position="308"/>
    </location>
</feature>
<evidence type="ECO:0000256" key="4">
    <source>
        <dbReference type="ARBA" id="ARBA00022989"/>
    </source>
</evidence>
<comment type="subcellular location">
    <subcellularLocation>
        <location evidence="1">Cell membrane</location>
        <topology evidence="1">Multi-pass membrane protein</topology>
    </subcellularLocation>
</comment>
<feature type="transmembrane region" description="Helical" evidence="7">
    <location>
        <begin position="368"/>
        <end position="390"/>
    </location>
</feature>
<gene>
    <name evidence="10" type="ORF">SBA5_110104</name>
</gene>
<dbReference type="InterPro" id="IPR050250">
    <property type="entry name" value="Macrolide_Exporter_MacB"/>
</dbReference>
<evidence type="ECO:0000256" key="6">
    <source>
        <dbReference type="ARBA" id="ARBA00038076"/>
    </source>
</evidence>
<keyword evidence="3 7" id="KW-0812">Transmembrane</keyword>
<dbReference type="InterPro" id="IPR025857">
    <property type="entry name" value="MacB_PCD"/>
</dbReference>
<evidence type="ECO:0000313" key="11">
    <source>
        <dbReference type="Proteomes" id="UP000239735"/>
    </source>
</evidence>
<name>A0A2N9L3X5_9BACT</name>
<feature type="transmembrane region" description="Helical" evidence="7">
    <location>
        <begin position="21"/>
        <end position="42"/>
    </location>
</feature>
<dbReference type="Pfam" id="PF02687">
    <property type="entry name" value="FtsX"/>
    <property type="match status" value="1"/>
</dbReference>
<evidence type="ECO:0000256" key="2">
    <source>
        <dbReference type="ARBA" id="ARBA00022475"/>
    </source>
</evidence>
<proteinExistence type="inferred from homology"/>
<dbReference type="Pfam" id="PF12704">
    <property type="entry name" value="MacB_PCD"/>
    <property type="match status" value="1"/>
</dbReference>
<dbReference type="GO" id="GO:0005886">
    <property type="term" value="C:plasma membrane"/>
    <property type="evidence" value="ECO:0007669"/>
    <property type="project" value="UniProtKB-SubCell"/>
</dbReference>
<evidence type="ECO:0000313" key="10">
    <source>
        <dbReference type="EMBL" id="SPE17744.1"/>
    </source>
</evidence>
<evidence type="ECO:0000259" key="8">
    <source>
        <dbReference type="Pfam" id="PF02687"/>
    </source>
</evidence>
<protein>
    <recommendedName>
        <fullName evidence="12">ABC efflux pump, inner membrane subunit</fullName>
    </recommendedName>
</protein>
<dbReference type="AlphaFoldDB" id="A0A2N9L3X5"/>
<keyword evidence="4 7" id="KW-1133">Transmembrane helix</keyword>
<dbReference type="PANTHER" id="PTHR30572:SF4">
    <property type="entry name" value="ABC TRANSPORTER PERMEASE YTRF"/>
    <property type="match status" value="1"/>
</dbReference>
<evidence type="ECO:0000259" key="9">
    <source>
        <dbReference type="Pfam" id="PF12704"/>
    </source>
</evidence>